<dbReference type="InterPro" id="IPR050750">
    <property type="entry name" value="C5-MTase"/>
</dbReference>
<feature type="active site" evidence="7">
    <location>
        <position position="79"/>
    </location>
</feature>
<dbReference type="Gene3D" id="3.90.120.10">
    <property type="entry name" value="DNA Methylase, subunit A, domain 2"/>
    <property type="match status" value="1"/>
</dbReference>
<evidence type="ECO:0000313" key="9">
    <source>
        <dbReference type="EMBL" id="KAK7573885.1"/>
    </source>
</evidence>
<evidence type="ECO:0000256" key="5">
    <source>
        <dbReference type="ARBA" id="ARBA00039681"/>
    </source>
</evidence>
<comment type="similarity">
    <text evidence="7 8">Belongs to the class I-like SAM-binding methyltransferase superfamily. C5-methyltransferase family.</text>
</comment>
<dbReference type="EC" id="2.1.1.204" evidence="4"/>
<dbReference type="Proteomes" id="UP001367676">
    <property type="component" value="Unassembled WGS sequence"/>
</dbReference>
<dbReference type="PANTHER" id="PTHR46098">
    <property type="entry name" value="TRNA (CYTOSINE(38)-C(5))-METHYLTRANSFERASE"/>
    <property type="match status" value="1"/>
</dbReference>
<comment type="caution">
    <text evidence="9">The sequence shown here is derived from an EMBL/GenBank/DDBJ whole genome shotgun (WGS) entry which is preliminary data.</text>
</comment>
<keyword evidence="10" id="KW-1185">Reference proteome</keyword>
<proteinExistence type="inferred from homology"/>
<reference evidence="9 10" key="1">
    <citation type="submission" date="2024-03" db="EMBL/GenBank/DDBJ databases">
        <title>Adaptation during the transition from Ophiocordyceps entomopathogen to insect associate is accompanied by gene loss and intensified selection.</title>
        <authorList>
            <person name="Ward C.M."/>
            <person name="Onetto C.A."/>
            <person name="Borneman A.R."/>
        </authorList>
    </citation>
    <scope>NUCLEOTIDE SEQUENCE [LARGE SCALE GENOMIC DNA]</scope>
    <source>
        <strain evidence="9">AWRI1</strain>
        <tissue evidence="9">Single Adult Female</tissue>
    </source>
</reference>
<dbReference type="PANTHER" id="PTHR46098:SF1">
    <property type="entry name" value="TRNA (CYTOSINE(38)-C(5))-METHYLTRANSFERASE"/>
    <property type="match status" value="1"/>
</dbReference>
<dbReference type="AlphaFoldDB" id="A0AAN9T5D2"/>
<evidence type="ECO:0000256" key="4">
    <source>
        <dbReference type="ARBA" id="ARBA00039081"/>
    </source>
</evidence>
<dbReference type="InterPro" id="IPR031303">
    <property type="entry name" value="C5_meth_CS"/>
</dbReference>
<dbReference type="PROSITE" id="PS00095">
    <property type="entry name" value="C5_MTASE_2"/>
    <property type="match status" value="1"/>
</dbReference>
<dbReference type="NCBIfam" id="TIGR00675">
    <property type="entry name" value="dcm"/>
    <property type="match status" value="1"/>
</dbReference>
<dbReference type="Pfam" id="PF00145">
    <property type="entry name" value="DNA_methylase"/>
    <property type="match status" value="1"/>
</dbReference>
<dbReference type="EMBL" id="JBBCAQ010000037">
    <property type="protein sequence ID" value="KAK7573885.1"/>
    <property type="molecule type" value="Genomic_DNA"/>
</dbReference>
<accession>A0AAN9T5D2</accession>
<keyword evidence="2 7" id="KW-0808">Transferase</keyword>
<dbReference type="PROSITE" id="PS51679">
    <property type="entry name" value="SAM_MT_C5"/>
    <property type="match status" value="1"/>
</dbReference>
<evidence type="ECO:0000256" key="1">
    <source>
        <dbReference type="ARBA" id="ARBA00022603"/>
    </source>
</evidence>
<keyword evidence="3 7" id="KW-0949">S-adenosyl-L-methionine</keyword>
<dbReference type="Gene3D" id="3.40.50.150">
    <property type="entry name" value="Vaccinia Virus protein VP39"/>
    <property type="match status" value="1"/>
</dbReference>
<evidence type="ECO:0000256" key="8">
    <source>
        <dbReference type="RuleBase" id="RU000416"/>
    </source>
</evidence>
<name>A0AAN9T5D2_9HEMI</name>
<keyword evidence="1 7" id="KW-0489">Methyltransferase</keyword>
<evidence type="ECO:0000313" key="10">
    <source>
        <dbReference type="Proteomes" id="UP001367676"/>
    </source>
</evidence>
<evidence type="ECO:0000256" key="6">
    <source>
        <dbReference type="ARBA" id="ARBA00042810"/>
    </source>
</evidence>
<protein>
    <recommendedName>
        <fullName evidence="5">tRNA (cytosine(38)-C(5))-methyltransferase</fullName>
        <ecNumber evidence="4">2.1.1.204</ecNumber>
    </recommendedName>
    <alternativeName>
        <fullName evidence="6">DNA (cytosine-5)-methyltransferase-like protein 2</fullName>
    </alternativeName>
</protein>
<dbReference type="GO" id="GO:0005634">
    <property type="term" value="C:nucleus"/>
    <property type="evidence" value="ECO:0007669"/>
    <property type="project" value="TreeGrafter"/>
</dbReference>
<organism evidence="9 10">
    <name type="scientific">Parthenolecanium corni</name>
    <dbReference type="NCBI Taxonomy" id="536013"/>
    <lineage>
        <taxon>Eukaryota</taxon>
        <taxon>Metazoa</taxon>
        <taxon>Ecdysozoa</taxon>
        <taxon>Arthropoda</taxon>
        <taxon>Hexapoda</taxon>
        <taxon>Insecta</taxon>
        <taxon>Pterygota</taxon>
        <taxon>Neoptera</taxon>
        <taxon>Paraneoptera</taxon>
        <taxon>Hemiptera</taxon>
        <taxon>Sternorrhyncha</taxon>
        <taxon>Coccoidea</taxon>
        <taxon>Coccidae</taxon>
        <taxon>Parthenolecanium</taxon>
    </lineage>
</organism>
<dbReference type="PRINTS" id="PR00105">
    <property type="entry name" value="C5METTRFRASE"/>
</dbReference>
<dbReference type="SUPFAM" id="SSF53335">
    <property type="entry name" value="S-adenosyl-L-methionine-dependent methyltransferases"/>
    <property type="match status" value="1"/>
</dbReference>
<dbReference type="GO" id="GO:0008168">
    <property type="term" value="F:methyltransferase activity"/>
    <property type="evidence" value="ECO:0007669"/>
    <property type="project" value="UniProtKB-KW"/>
</dbReference>
<evidence type="ECO:0000256" key="2">
    <source>
        <dbReference type="ARBA" id="ARBA00022679"/>
    </source>
</evidence>
<gene>
    <name evidence="9" type="ORF">V9T40_011076</name>
</gene>
<sequence>MIKVLELYSGIGGMHFALKGSTIAENSEVVTAVELNPTCNEIYRHNFPNTRLLNKNIVSLSAENINSLAPKAILMSPPCQPFTRLGNQKDLNDARNDSFLHFIKLLPELNSVSYILIENVKGFEVSETRQSLLSILEKTNFTIEEYLLNPRQFGVCNSRLRYYLLAKRSFSAEMISGHKNEVILKPPEDYENIIQKMPFILLPKRIEDILEFLPSSSEWDKYALSSEQIRKYISIIDIVPCDSENSCCFTRGYSRCMERSGSVLSAKSEKIDLTDELHSNSVSNLRLRFFTPMEVARLMSFPNCFSFPDDITLKQRYKTLGNSINVFVVSLLISYLMKDEV</sequence>
<evidence type="ECO:0000256" key="7">
    <source>
        <dbReference type="PROSITE-ProRule" id="PRU01016"/>
    </source>
</evidence>
<dbReference type="InterPro" id="IPR001525">
    <property type="entry name" value="C5_MeTfrase"/>
</dbReference>
<dbReference type="GO" id="GO:0032259">
    <property type="term" value="P:methylation"/>
    <property type="evidence" value="ECO:0007669"/>
    <property type="project" value="UniProtKB-KW"/>
</dbReference>
<dbReference type="InterPro" id="IPR029063">
    <property type="entry name" value="SAM-dependent_MTases_sf"/>
</dbReference>
<evidence type="ECO:0000256" key="3">
    <source>
        <dbReference type="ARBA" id="ARBA00022691"/>
    </source>
</evidence>